<accession>A0A8S2AAR8</accession>
<dbReference type="SUPFAM" id="SSF52540">
    <property type="entry name" value="P-loop containing nucleoside triphosphate hydrolases"/>
    <property type="match status" value="2"/>
</dbReference>
<evidence type="ECO:0000256" key="2">
    <source>
        <dbReference type="ARBA" id="ARBA00007448"/>
    </source>
</evidence>
<feature type="domain" description="AAA+ ATPase" evidence="8">
    <location>
        <begin position="226"/>
        <end position="366"/>
    </location>
</feature>
<dbReference type="Pfam" id="PF25568">
    <property type="entry name" value="AAA_lid_At3g28540"/>
    <property type="match status" value="2"/>
</dbReference>
<comment type="similarity">
    <text evidence="2">Belongs to the AAA ATPase family. BCS1 subfamily.</text>
</comment>
<gene>
    <name evidence="9" type="ORF">AARE701A_LOCUS13081</name>
</gene>
<dbReference type="PANTHER" id="PTHR23070">
    <property type="entry name" value="BCS1 AAA-TYPE ATPASE"/>
    <property type="match status" value="1"/>
</dbReference>
<dbReference type="PROSITE" id="PS00674">
    <property type="entry name" value="AAA"/>
    <property type="match status" value="2"/>
</dbReference>
<dbReference type="SMART" id="SM00382">
    <property type="entry name" value="AAA"/>
    <property type="match status" value="2"/>
</dbReference>
<dbReference type="Pfam" id="PF00004">
    <property type="entry name" value="AAA"/>
    <property type="match status" value="2"/>
</dbReference>
<dbReference type="FunFam" id="3.40.50.300:FF:001122">
    <property type="entry name" value="AAA-ATPase ASD, mitochondrial"/>
    <property type="match status" value="1"/>
</dbReference>
<evidence type="ECO:0000256" key="4">
    <source>
        <dbReference type="ARBA" id="ARBA00022801"/>
    </source>
</evidence>
<dbReference type="EMBL" id="LR999455">
    <property type="protein sequence ID" value="CAE6075809.1"/>
    <property type="molecule type" value="Genomic_DNA"/>
</dbReference>
<dbReference type="InterPro" id="IPR003960">
    <property type="entry name" value="ATPase_AAA_CS"/>
</dbReference>
<dbReference type="InterPro" id="IPR025753">
    <property type="entry name" value="AAA_N_dom"/>
</dbReference>
<keyword evidence="6" id="KW-0460">Magnesium</keyword>
<dbReference type="InterPro" id="IPR050747">
    <property type="entry name" value="Mitochondrial_chaperone_BCS1"/>
</dbReference>
<dbReference type="Gene3D" id="6.10.280.40">
    <property type="match status" value="2"/>
</dbReference>
<keyword evidence="5" id="KW-0067">ATP-binding</keyword>
<dbReference type="GO" id="GO:0005524">
    <property type="term" value="F:ATP binding"/>
    <property type="evidence" value="ECO:0007669"/>
    <property type="project" value="UniProtKB-KW"/>
</dbReference>
<reference evidence="9" key="1">
    <citation type="submission" date="2021-01" db="EMBL/GenBank/DDBJ databases">
        <authorList>
            <person name="Bezrukov I."/>
        </authorList>
    </citation>
    <scope>NUCLEOTIDE SEQUENCE</scope>
</reference>
<dbReference type="CDD" id="cd19510">
    <property type="entry name" value="RecA-like_BCS1"/>
    <property type="match status" value="2"/>
</dbReference>
<evidence type="ECO:0000256" key="1">
    <source>
        <dbReference type="ARBA" id="ARBA00001946"/>
    </source>
</evidence>
<evidence type="ECO:0000256" key="3">
    <source>
        <dbReference type="ARBA" id="ARBA00022741"/>
    </source>
</evidence>
<evidence type="ECO:0000256" key="5">
    <source>
        <dbReference type="ARBA" id="ARBA00022840"/>
    </source>
</evidence>
<keyword evidence="10" id="KW-1185">Reference proteome</keyword>
<evidence type="ECO:0000259" key="8">
    <source>
        <dbReference type="SMART" id="SM00382"/>
    </source>
</evidence>
<protein>
    <recommendedName>
        <fullName evidence="8">AAA+ ATPase domain-containing protein</fullName>
    </recommendedName>
</protein>
<dbReference type="InterPro" id="IPR003959">
    <property type="entry name" value="ATPase_AAA_core"/>
</dbReference>
<proteinExistence type="inferred from homology"/>
<sequence>MANTAMLARSVFRDYLPDEVKSYISYGFRSYFRGRFLLYFSTQMTITIEEFDGFVHNQVFEAAKAYLATKISPSNKKIKVSKHQKEKSYNVTVERDEEVVDTFNGVQFRWVLRCGHVESKNQNSKAKSEVRSFELNFHKQYKDIALESYLPFMVKRATLMKQEKKKLKIFTLDTEWYSNRWTSVTLDHPSTFKTLAMDSDVKRSVMEDLDKFVKRSDYYKRVGKAWKRGYLLYGPPGTGKSSLIAAMANHLNFDIYDLELTAVNNNSELRQLLIATANRSILVVEDIDCSIKLNNRTSTDHEDEPPEKSRNKKVTLSGLLNFIDGLWSSCGEERIIIFTTNYKDKLDPALLRPGRMDMHIHMSYCTPSTFKVLASNYLEIKEHRLFSKVEEGIEATEVTPAEVAEQLMRNDSVDKILQATAKTALTAVASVAAAAMLARSVVQDYMPSEVHEFISYGFRRFFSYFSYQMTAVIEEFGGFEHNQVFEAAEAYLSTKICNSTKRIKVNKLEKQSNYSVTVERDEEVVDTFDGVKLSWILVCRHVDKKDFRNPRDLNSTLKSEVRTYELSFRKKFKNMVLESYLPFVVEQAVSMKEKIKTLKIFTVDSYSVEWTSVTLDHPSTFRTLAMDPEVQKNLVEDLDRFVQRKGFYGRVGKAWKRGYLLYGPPGTGKSSLIAAIANHLNFDIYDLDLTSLNNNAELRRLLMSTANRSILVVEDIDCSIELKDRSTDQENNDPLHKTVTLSGLLNFVDGLWSSCGNERIIVFTTNYREKLDPALLRPGRMDMHIHMSYCTPAAFKVLASNYLEIQDHILFEQIEEFIQEIEVTPAEVAEQLMRSDSVDKVLQGLVEFLKAKKKINN</sequence>
<dbReference type="Pfam" id="PF14363">
    <property type="entry name" value="AAA_assoc"/>
    <property type="match status" value="2"/>
</dbReference>
<comment type="cofactor">
    <cofactor evidence="1">
        <name>Mg(2+)</name>
        <dbReference type="ChEBI" id="CHEBI:18420"/>
    </cofactor>
</comment>
<dbReference type="InterPro" id="IPR003593">
    <property type="entry name" value="AAA+_ATPase"/>
</dbReference>
<dbReference type="AlphaFoldDB" id="A0A8S2AAR8"/>
<dbReference type="GO" id="GO:0006950">
    <property type="term" value="P:response to stress"/>
    <property type="evidence" value="ECO:0007669"/>
    <property type="project" value="UniProtKB-ARBA"/>
</dbReference>
<dbReference type="GO" id="GO:0016887">
    <property type="term" value="F:ATP hydrolysis activity"/>
    <property type="evidence" value="ECO:0007669"/>
    <property type="project" value="InterPro"/>
</dbReference>
<evidence type="ECO:0000313" key="9">
    <source>
        <dbReference type="EMBL" id="CAE6075809.1"/>
    </source>
</evidence>
<dbReference type="InterPro" id="IPR027417">
    <property type="entry name" value="P-loop_NTPase"/>
</dbReference>
<name>A0A8S2AAR8_ARAAE</name>
<evidence type="ECO:0000313" key="10">
    <source>
        <dbReference type="Proteomes" id="UP000682877"/>
    </source>
</evidence>
<dbReference type="Proteomes" id="UP000682877">
    <property type="component" value="Chromosome 5"/>
</dbReference>
<evidence type="ECO:0000256" key="6">
    <source>
        <dbReference type="ARBA" id="ARBA00022842"/>
    </source>
</evidence>
<evidence type="ECO:0000256" key="7">
    <source>
        <dbReference type="ARBA" id="ARBA00049360"/>
    </source>
</evidence>
<organism evidence="9 10">
    <name type="scientific">Arabidopsis arenosa</name>
    <name type="common">Sand rock-cress</name>
    <name type="synonym">Cardaminopsis arenosa</name>
    <dbReference type="NCBI Taxonomy" id="38785"/>
    <lineage>
        <taxon>Eukaryota</taxon>
        <taxon>Viridiplantae</taxon>
        <taxon>Streptophyta</taxon>
        <taxon>Embryophyta</taxon>
        <taxon>Tracheophyta</taxon>
        <taxon>Spermatophyta</taxon>
        <taxon>Magnoliopsida</taxon>
        <taxon>eudicotyledons</taxon>
        <taxon>Gunneridae</taxon>
        <taxon>Pentapetalae</taxon>
        <taxon>rosids</taxon>
        <taxon>malvids</taxon>
        <taxon>Brassicales</taxon>
        <taxon>Brassicaceae</taxon>
        <taxon>Camelineae</taxon>
        <taxon>Arabidopsis</taxon>
    </lineage>
</organism>
<dbReference type="InterPro" id="IPR058017">
    <property type="entry name" value="At3g28540-like_C"/>
</dbReference>
<keyword evidence="4" id="KW-0378">Hydrolase</keyword>
<keyword evidence="3" id="KW-0547">Nucleotide-binding</keyword>
<dbReference type="Gene3D" id="3.40.50.300">
    <property type="entry name" value="P-loop containing nucleotide triphosphate hydrolases"/>
    <property type="match status" value="2"/>
</dbReference>
<feature type="domain" description="AAA+ ATPase" evidence="8">
    <location>
        <begin position="655"/>
        <end position="791"/>
    </location>
</feature>
<comment type="catalytic activity">
    <reaction evidence="7">
        <text>ATP + H2O = ADP + phosphate + H(+)</text>
        <dbReference type="Rhea" id="RHEA:13065"/>
        <dbReference type="ChEBI" id="CHEBI:15377"/>
        <dbReference type="ChEBI" id="CHEBI:15378"/>
        <dbReference type="ChEBI" id="CHEBI:30616"/>
        <dbReference type="ChEBI" id="CHEBI:43474"/>
        <dbReference type="ChEBI" id="CHEBI:456216"/>
    </reaction>
</comment>